<dbReference type="AlphaFoldDB" id="A0A915VKH1"/>
<dbReference type="RefSeq" id="WP_264791038.1">
    <property type="nucleotide sequence ID" value="NZ_AP026867.1"/>
</dbReference>
<dbReference type="PROSITE" id="PS51257">
    <property type="entry name" value="PROKAR_LIPOPROTEIN"/>
    <property type="match status" value="1"/>
</dbReference>
<name>A0A915VKH1_9BACT</name>
<reference evidence="2" key="1">
    <citation type="submission" date="2022-09" db="EMBL/GenBank/DDBJ databases">
        <title>Aureispira anguillicida sp. nov., isolated from Leptocephalus of Japanese eel Anguilla japonica.</title>
        <authorList>
            <person name="Yuasa K."/>
            <person name="Mekata T."/>
            <person name="Ikunari K."/>
        </authorList>
    </citation>
    <scope>NUCLEOTIDE SEQUENCE</scope>
    <source>
        <strain evidence="2">EL160426</strain>
    </source>
</reference>
<keyword evidence="1" id="KW-0732">Signal</keyword>
<gene>
    <name evidence="2" type="ORF">AsAng_0003750</name>
</gene>
<feature type="signal peptide" evidence="1">
    <location>
        <begin position="1"/>
        <end position="22"/>
    </location>
</feature>
<evidence type="ECO:0000313" key="2">
    <source>
        <dbReference type="EMBL" id="BDS09671.1"/>
    </source>
</evidence>
<protein>
    <recommendedName>
        <fullName evidence="4">Lipoprotein</fullName>
    </recommendedName>
</protein>
<dbReference type="EMBL" id="AP026867">
    <property type="protein sequence ID" value="BDS09671.1"/>
    <property type="molecule type" value="Genomic_DNA"/>
</dbReference>
<accession>A0A915VKH1</accession>
<evidence type="ECO:0008006" key="4">
    <source>
        <dbReference type="Google" id="ProtNLM"/>
    </source>
</evidence>
<evidence type="ECO:0000313" key="3">
    <source>
        <dbReference type="Proteomes" id="UP001060919"/>
    </source>
</evidence>
<dbReference type="KEGG" id="aup:AsAng_0003750"/>
<sequence length="195" mass="21839">MKMLLGKNAALLVGLLCMVASCGETAPKDLELTQEVELSGFGLTAKIPADWKIEEETTYDGNFSGYLIRGKRDRIRIEEKEGNCFTETSVDEFAKFMDEQSKSIDAKAIPAGKERTPDRFVSKEVLKYKNGAYGLVYENEFTTTVDGSTKLVQHPAYYVFNIKNKEGKCIQVENTSYNNDGETLPTDLKIIQSIH</sequence>
<evidence type="ECO:0000256" key="1">
    <source>
        <dbReference type="SAM" id="SignalP"/>
    </source>
</evidence>
<proteinExistence type="predicted"/>
<organism evidence="2 3">
    <name type="scientific">Aureispira anguillae</name>
    <dbReference type="NCBI Taxonomy" id="2864201"/>
    <lineage>
        <taxon>Bacteria</taxon>
        <taxon>Pseudomonadati</taxon>
        <taxon>Bacteroidota</taxon>
        <taxon>Saprospiria</taxon>
        <taxon>Saprospirales</taxon>
        <taxon>Saprospiraceae</taxon>
        <taxon>Aureispira</taxon>
    </lineage>
</organism>
<feature type="chain" id="PRO_5037622814" description="Lipoprotein" evidence="1">
    <location>
        <begin position="23"/>
        <end position="195"/>
    </location>
</feature>
<dbReference type="Proteomes" id="UP001060919">
    <property type="component" value="Chromosome"/>
</dbReference>
<keyword evidence="3" id="KW-1185">Reference proteome</keyword>